<dbReference type="InterPro" id="IPR051907">
    <property type="entry name" value="DoxX-like_oxidoreductase"/>
</dbReference>
<dbReference type="STRING" id="1003195.SCATT_06400"/>
<evidence type="ECO:0000256" key="3">
    <source>
        <dbReference type="ARBA" id="ARBA00022475"/>
    </source>
</evidence>
<evidence type="ECO:0000256" key="7">
    <source>
        <dbReference type="SAM" id="Phobius"/>
    </source>
</evidence>
<keyword evidence="5 7" id="KW-1133">Transmembrane helix</keyword>
<feature type="transmembrane region" description="Helical" evidence="7">
    <location>
        <begin position="52"/>
        <end position="71"/>
    </location>
</feature>
<comment type="similarity">
    <text evidence="2">Belongs to the DoxX family.</text>
</comment>
<dbReference type="OrthoDB" id="9808524at2"/>
<dbReference type="Pfam" id="PF07681">
    <property type="entry name" value="DoxX"/>
    <property type="match status" value="1"/>
</dbReference>
<keyword evidence="4 7" id="KW-0812">Transmembrane</keyword>
<evidence type="ECO:0000313" key="8">
    <source>
        <dbReference type="EMBL" id="AEW93011.1"/>
    </source>
</evidence>
<dbReference type="PANTHER" id="PTHR33452">
    <property type="entry name" value="OXIDOREDUCTASE CATD-RELATED"/>
    <property type="match status" value="1"/>
</dbReference>
<dbReference type="eggNOG" id="COG2259">
    <property type="taxonomic scope" value="Bacteria"/>
</dbReference>
<dbReference type="PATRIC" id="fig|1003195.11.peg.2243"/>
<dbReference type="EMBL" id="CP003219">
    <property type="protein sequence ID" value="AEW93011.1"/>
    <property type="molecule type" value="Genomic_DNA"/>
</dbReference>
<dbReference type="KEGG" id="scy:SCATT_06400"/>
<dbReference type="HOGENOM" id="CLU_058421_2_0_11"/>
<proteinExistence type="inferred from homology"/>
<dbReference type="Proteomes" id="UP000007842">
    <property type="component" value="Chromosome"/>
</dbReference>
<comment type="subcellular location">
    <subcellularLocation>
        <location evidence="1">Cell membrane</location>
        <topology evidence="1">Multi-pass membrane protein</topology>
    </subcellularLocation>
</comment>
<dbReference type="InterPro" id="IPR032808">
    <property type="entry name" value="DoxX"/>
</dbReference>
<name>F8JT63_STREN</name>
<evidence type="ECO:0000256" key="6">
    <source>
        <dbReference type="ARBA" id="ARBA00023136"/>
    </source>
</evidence>
<feature type="transmembrane region" description="Helical" evidence="7">
    <location>
        <begin position="16"/>
        <end position="40"/>
    </location>
</feature>
<dbReference type="RefSeq" id="WP_014141409.1">
    <property type="nucleotide sequence ID" value="NC_016111.1"/>
</dbReference>
<gene>
    <name evidence="8" type="ordered locus">SCATT_06400</name>
</gene>
<accession>G8WTC8</accession>
<dbReference type="AlphaFoldDB" id="F8JT63"/>
<reference evidence="9" key="1">
    <citation type="submission" date="2011-12" db="EMBL/GenBank/DDBJ databases">
        <title>Complete genome sequence of Streptomyces cattleya strain DSM 46488.</title>
        <authorList>
            <person name="Ou H.-Y."/>
            <person name="Li P."/>
            <person name="Zhao C."/>
            <person name="O'Hagan D."/>
            <person name="Deng Z."/>
        </authorList>
    </citation>
    <scope>NUCLEOTIDE SEQUENCE [LARGE SCALE GENOMIC DNA]</scope>
    <source>
        <strain evidence="9">ATCC 35852 / DSM 46488 / JCM 4925 / NBRC 14057 / NRRL 8057</strain>
    </source>
</reference>
<organism evidence="8 9">
    <name type="scientific">Streptantibioticus cattleyicolor (strain ATCC 35852 / DSM 46488 / JCM 4925 / NBRC 14057 / NRRL 8057)</name>
    <name type="common">Streptomyces cattleya</name>
    <dbReference type="NCBI Taxonomy" id="1003195"/>
    <lineage>
        <taxon>Bacteria</taxon>
        <taxon>Bacillati</taxon>
        <taxon>Actinomycetota</taxon>
        <taxon>Actinomycetes</taxon>
        <taxon>Kitasatosporales</taxon>
        <taxon>Streptomycetaceae</taxon>
        <taxon>Streptantibioticus</taxon>
    </lineage>
</organism>
<evidence type="ECO:0000256" key="4">
    <source>
        <dbReference type="ARBA" id="ARBA00022692"/>
    </source>
</evidence>
<evidence type="ECO:0000256" key="2">
    <source>
        <dbReference type="ARBA" id="ARBA00006679"/>
    </source>
</evidence>
<keyword evidence="6 7" id="KW-0472">Membrane</keyword>
<protein>
    <submittedName>
        <fullName evidence="8">DoxX family protein</fullName>
    </submittedName>
</protein>
<dbReference type="GO" id="GO:0005886">
    <property type="term" value="C:plasma membrane"/>
    <property type="evidence" value="ECO:0007669"/>
    <property type="project" value="UniProtKB-SubCell"/>
</dbReference>
<keyword evidence="3" id="KW-1003">Cell membrane</keyword>
<keyword evidence="9" id="KW-1185">Reference proteome</keyword>
<dbReference type="KEGG" id="sct:SCAT_0633"/>
<accession>F8JT63</accession>
<sequence>MSFVVPGRWRAPVLGLYRLVTGVLFACHGAAGLFGAFPGAQAGQAAFPQWPGWWAALIELAGGALVAVGLFTRPAALVSSGAMAYAYFSVHQPHALWPIENHGEPAVLFCWAFLLIAVTGPGHYSLDRLLGHARIGRTAGTRPPRATAGAG</sequence>
<evidence type="ECO:0000256" key="1">
    <source>
        <dbReference type="ARBA" id="ARBA00004651"/>
    </source>
</evidence>
<dbReference type="PANTHER" id="PTHR33452:SF4">
    <property type="entry name" value="BLL4328 PROTEIN"/>
    <property type="match status" value="1"/>
</dbReference>
<evidence type="ECO:0000313" key="9">
    <source>
        <dbReference type="Proteomes" id="UP000007842"/>
    </source>
</evidence>
<evidence type="ECO:0000256" key="5">
    <source>
        <dbReference type="ARBA" id="ARBA00022989"/>
    </source>
</evidence>